<dbReference type="Proteomes" id="UP001056012">
    <property type="component" value="Chromosome 4"/>
</dbReference>
<sequence length="288" mass="32591">MTPPIQRNPSPPDEPSPSSSGEPSASTNDGSVVQSVTQSFFHDAIHDTNQSPVSEEHISLYFTYPPSLLNQAISFLYTGIGIELWTLETIWPGIYQDLWWFNYQLPNMASDRRRFDCPVFVAEIRNGWQRRGYVRQLSFLELFTTCKEDFIDRGVFESQHGYKGEFCNNPKPGRRGDKAQVQWKLLYDQVEAAMWSQHLPIHQNEDDSTLPGPSAGLPVPSVLGNDVVESPVDPPIQQDQEDAIPHQSIVESDSDKREQETQQQHHGLQSNTPGQMSSIKIPGRLRES</sequence>
<accession>A0A9Q8Z9I9</accession>
<evidence type="ECO:0000313" key="3">
    <source>
        <dbReference type="Proteomes" id="UP001056012"/>
    </source>
</evidence>
<gene>
    <name evidence="2" type="ORF">yc1106_06245</name>
</gene>
<feature type="region of interest" description="Disordered" evidence="1">
    <location>
        <begin position="203"/>
        <end position="288"/>
    </location>
</feature>
<dbReference type="OrthoDB" id="3695466at2759"/>
<name>A0A9Q8Z9I9_CURCL</name>
<dbReference type="EMBL" id="CP089277">
    <property type="protein sequence ID" value="USP78971.1"/>
    <property type="molecule type" value="Genomic_DNA"/>
</dbReference>
<feature type="compositionally biased region" description="Polar residues" evidence="1">
    <location>
        <begin position="261"/>
        <end position="278"/>
    </location>
</feature>
<evidence type="ECO:0000313" key="2">
    <source>
        <dbReference type="EMBL" id="USP78971.1"/>
    </source>
</evidence>
<dbReference type="AlphaFoldDB" id="A0A9Q8Z9I9"/>
<protein>
    <submittedName>
        <fullName evidence="2">Uncharacterized protein</fullName>
    </submittedName>
</protein>
<evidence type="ECO:0000256" key="1">
    <source>
        <dbReference type="SAM" id="MobiDB-lite"/>
    </source>
</evidence>
<proteinExistence type="predicted"/>
<organism evidence="2 3">
    <name type="scientific">Curvularia clavata</name>
    <dbReference type="NCBI Taxonomy" id="95742"/>
    <lineage>
        <taxon>Eukaryota</taxon>
        <taxon>Fungi</taxon>
        <taxon>Dikarya</taxon>
        <taxon>Ascomycota</taxon>
        <taxon>Pezizomycotina</taxon>
        <taxon>Dothideomycetes</taxon>
        <taxon>Pleosporomycetidae</taxon>
        <taxon>Pleosporales</taxon>
        <taxon>Pleosporineae</taxon>
        <taxon>Pleosporaceae</taxon>
        <taxon>Curvularia</taxon>
    </lineage>
</organism>
<keyword evidence="3" id="KW-1185">Reference proteome</keyword>
<reference evidence="2" key="1">
    <citation type="submission" date="2021-12" db="EMBL/GenBank/DDBJ databases">
        <title>Curvularia clavata genome.</title>
        <authorList>
            <person name="Cao Y."/>
        </authorList>
    </citation>
    <scope>NUCLEOTIDE SEQUENCE</scope>
    <source>
        <strain evidence="2">Yc1106</strain>
    </source>
</reference>
<feature type="region of interest" description="Disordered" evidence="1">
    <location>
        <begin position="1"/>
        <end position="30"/>
    </location>
</feature>
<dbReference type="VEuPathDB" id="FungiDB:yc1106_06245"/>